<sequence length="427" mass="48384">SQDQYGMGQQGQGVSIKGILETTDHNGLVAEADEDSLVEYKDDMPDHQREIFRGKTIEALKKGVRLSNLYLDRIDYERVKLCLVSESKADPEERLIRAWSDLNSRDIMAVETLSRRCMGSPDSLLPGHLLIDEDLNALRVKRVKRLDTAKARPFVMEGYPRRVCDDPSDKFLNTTYEGATKRLLGGNIGDCIFRPSREGLDYLSLSVKVFPTNVTGGLPANYEIRELGERTSINDLNVRPPFAIRGMPEKYDDFTHIVEEFVSSLVSRLAKAQQFKYFTSGSRQDIRTRLLEKAKKGSYMSYVICPFPGGVKGGLIGELQLCYLRKNKDSLTWEQCNGDDDLWTAQFRMTRERIDVLADRYRFRGRDFVDFQLEPLVGYWKRHFSSDMSPFTAREWMEGADGGRTGVSVSAKPAGSVTGANTYAADW</sequence>
<dbReference type="InterPro" id="IPR035420">
    <property type="entry name" value="Spt6_SH2"/>
</dbReference>
<dbReference type="GO" id="GO:0042393">
    <property type="term" value="F:histone binding"/>
    <property type="evidence" value="ECO:0007669"/>
    <property type="project" value="TreeGrafter"/>
</dbReference>
<organism evidence="2 3">
    <name type="scientific">Kipferlia bialata</name>
    <dbReference type="NCBI Taxonomy" id="797122"/>
    <lineage>
        <taxon>Eukaryota</taxon>
        <taxon>Metamonada</taxon>
        <taxon>Carpediemonas-like organisms</taxon>
        <taxon>Kipferlia</taxon>
    </lineage>
</organism>
<dbReference type="GO" id="GO:0034728">
    <property type="term" value="P:nucleosome organization"/>
    <property type="evidence" value="ECO:0007669"/>
    <property type="project" value="TreeGrafter"/>
</dbReference>
<keyword evidence="3" id="KW-1185">Reference proteome</keyword>
<name>A0A9K3D3P6_9EUKA</name>
<comment type="caution">
    <text evidence="2">The sequence shown here is derived from an EMBL/GenBank/DDBJ whole genome shotgun (WGS) entry which is preliminary data.</text>
</comment>
<feature type="non-terminal residue" evidence="2">
    <location>
        <position position="1"/>
    </location>
</feature>
<dbReference type="InterPro" id="IPR036860">
    <property type="entry name" value="SH2_dom_sf"/>
</dbReference>
<protein>
    <submittedName>
        <fullName evidence="2">Transcription elongation factor Spt6</fullName>
    </submittedName>
</protein>
<feature type="domain" description="Spt6 SH2" evidence="1">
    <location>
        <begin position="161"/>
        <end position="330"/>
    </location>
</feature>
<reference evidence="2 3" key="1">
    <citation type="journal article" date="2018" name="PLoS ONE">
        <title>The draft genome of Kipferlia bialata reveals reductive genome evolution in fornicate parasites.</title>
        <authorList>
            <person name="Tanifuji G."/>
            <person name="Takabayashi S."/>
            <person name="Kume K."/>
            <person name="Takagi M."/>
            <person name="Nakayama T."/>
            <person name="Kamikawa R."/>
            <person name="Inagaki Y."/>
            <person name="Hashimoto T."/>
        </authorList>
    </citation>
    <scope>NUCLEOTIDE SEQUENCE [LARGE SCALE GENOMIC DNA]</scope>
    <source>
        <strain evidence="2">NY0173</strain>
    </source>
</reference>
<dbReference type="GO" id="GO:0031491">
    <property type="term" value="F:nucleosome binding"/>
    <property type="evidence" value="ECO:0007669"/>
    <property type="project" value="TreeGrafter"/>
</dbReference>
<evidence type="ECO:0000313" key="3">
    <source>
        <dbReference type="Proteomes" id="UP000265618"/>
    </source>
</evidence>
<dbReference type="Proteomes" id="UP000265618">
    <property type="component" value="Unassembled WGS sequence"/>
</dbReference>
<evidence type="ECO:0000259" key="1">
    <source>
        <dbReference type="Pfam" id="PF14633"/>
    </source>
</evidence>
<dbReference type="PANTHER" id="PTHR10145">
    <property type="entry name" value="TRANSCRIPTION ELONGATION FACTOR SPT6"/>
    <property type="match status" value="1"/>
</dbReference>
<dbReference type="OrthoDB" id="995477at2759"/>
<dbReference type="GO" id="GO:0008023">
    <property type="term" value="C:transcription elongation factor complex"/>
    <property type="evidence" value="ECO:0007669"/>
    <property type="project" value="TreeGrafter"/>
</dbReference>
<accession>A0A9K3D3P6</accession>
<dbReference type="GO" id="GO:0140673">
    <property type="term" value="P:transcription elongation-coupled chromatin remodeling"/>
    <property type="evidence" value="ECO:0007669"/>
    <property type="project" value="InterPro"/>
</dbReference>
<proteinExistence type="predicted"/>
<evidence type="ECO:0000313" key="2">
    <source>
        <dbReference type="EMBL" id="GIQ87680.1"/>
    </source>
</evidence>
<dbReference type="Pfam" id="PF14633">
    <property type="entry name" value="SH2_2"/>
    <property type="match status" value="1"/>
</dbReference>
<keyword evidence="2" id="KW-0648">Protein biosynthesis</keyword>
<dbReference type="PANTHER" id="PTHR10145:SF6">
    <property type="entry name" value="TRANSCRIPTION ELONGATION FACTOR SPT6"/>
    <property type="match status" value="1"/>
</dbReference>
<dbReference type="InterPro" id="IPR017072">
    <property type="entry name" value="TF_Spt6"/>
</dbReference>
<keyword evidence="2" id="KW-0251">Elongation factor</keyword>
<dbReference type="AlphaFoldDB" id="A0A9K3D3P6"/>
<dbReference type="Gene3D" id="3.30.505.10">
    <property type="entry name" value="SH2 domain"/>
    <property type="match status" value="1"/>
</dbReference>
<dbReference type="GO" id="GO:0003746">
    <property type="term" value="F:translation elongation factor activity"/>
    <property type="evidence" value="ECO:0007669"/>
    <property type="project" value="UniProtKB-KW"/>
</dbReference>
<dbReference type="EMBL" id="BDIP01003419">
    <property type="protein sequence ID" value="GIQ87680.1"/>
    <property type="molecule type" value="Genomic_DNA"/>
</dbReference>
<gene>
    <name evidence="2" type="ORF">KIPB_009774</name>
</gene>